<gene>
    <name evidence="3" type="ORF">EHO59_14645</name>
</gene>
<dbReference type="RefSeq" id="WP_135589208.1">
    <property type="nucleotide sequence ID" value="NZ_RQEP01000019.1"/>
</dbReference>
<dbReference type="Pfam" id="PF03793">
    <property type="entry name" value="PASTA"/>
    <property type="match status" value="2"/>
</dbReference>
<dbReference type="SUPFAM" id="SSF54184">
    <property type="entry name" value="Penicillin-binding protein 2x (pbp-2x), c-terminal domain"/>
    <property type="match status" value="1"/>
</dbReference>
<evidence type="ECO:0000256" key="1">
    <source>
        <dbReference type="SAM" id="Phobius"/>
    </source>
</evidence>
<dbReference type="AlphaFoldDB" id="A0A4R9FKH1"/>
<dbReference type="PROSITE" id="PS51178">
    <property type="entry name" value="PASTA"/>
    <property type="match status" value="2"/>
</dbReference>
<evidence type="ECO:0000313" key="3">
    <source>
        <dbReference type="EMBL" id="TGJ99115.1"/>
    </source>
</evidence>
<keyword evidence="4" id="KW-1185">Reference proteome</keyword>
<dbReference type="EMBL" id="RQEP01000019">
    <property type="protein sequence ID" value="TGJ99115.1"/>
    <property type="molecule type" value="Genomic_DNA"/>
</dbReference>
<feature type="transmembrane region" description="Helical" evidence="1">
    <location>
        <begin position="16"/>
        <end position="37"/>
    </location>
</feature>
<comment type="caution">
    <text evidence="3">The sequence shown here is derived from an EMBL/GenBank/DDBJ whole genome shotgun (WGS) entry which is preliminary data.</text>
</comment>
<sequence length="334" mass="37524">MTKEELRSKYLPVGGYFFFIAFGLVVFFIAAFLVVFVRTKSANMVVMPDVVGKPYNEVHNELMRLQLKVRLESKRYPDKTDGVIIYQSIRPGREIEAGSKVSLTVNIGLDRIIMPDLKGQTLASAKNFMEKVLSGENYVSLTLGGITYVEAKEGELPDTIVDQIPEAGKNTTSGEKVFLLVTKSASKKIQGEGPQGLDFRSGDSFAFAQRALARAKVPFKAEVVATKFRPESGRIESVQKIGNEYKFKVFYFEPEEHVESGYESFEYKIPENGTYSLIVKDQNDENKKIEISSPTSYQEGEKIQTVFYRTGDVTLVLLDVNGSKVKSKDYENEF</sequence>
<organism evidence="3 4">
    <name type="scientific">Leptospira semungkisensis</name>
    <dbReference type="NCBI Taxonomy" id="2484985"/>
    <lineage>
        <taxon>Bacteria</taxon>
        <taxon>Pseudomonadati</taxon>
        <taxon>Spirochaetota</taxon>
        <taxon>Spirochaetia</taxon>
        <taxon>Leptospirales</taxon>
        <taxon>Leptospiraceae</taxon>
        <taxon>Leptospira</taxon>
    </lineage>
</organism>
<feature type="domain" description="PASTA" evidence="2">
    <location>
        <begin position="108"/>
        <end position="183"/>
    </location>
</feature>
<evidence type="ECO:0000259" key="2">
    <source>
        <dbReference type="PROSITE" id="PS51178"/>
    </source>
</evidence>
<dbReference type="CDD" id="cd06577">
    <property type="entry name" value="PASTA_pknB"/>
    <property type="match status" value="1"/>
</dbReference>
<evidence type="ECO:0000313" key="4">
    <source>
        <dbReference type="Proteomes" id="UP000297453"/>
    </source>
</evidence>
<dbReference type="Proteomes" id="UP000297453">
    <property type="component" value="Unassembled WGS sequence"/>
</dbReference>
<dbReference type="OrthoDB" id="339674at2"/>
<keyword evidence="1" id="KW-1133">Transmembrane helix</keyword>
<proteinExistence type="predicted"/>
<feature type="domain" description="PASTA" evidence="2">
    <location>
        <begin position="41"/>
        <end position="107"/>
    </location>
</feature>
<keyword evidence="1" id="KW-0472">Membrane</keyword>
<accession>A0A4R9FKH1</accession>
<reference evidence="3" key="1">
    <citation type="journal article" date="2019" name="PLoS Negl. Trop. Dis.">
        <title>Revisiting the worldwide diversity of Leptospira species in the environment.</title>
        <authorList>
            <person name="Vincent A.T."/>
            <person name="Schiettekatte O."/>
            <person name="Bourhy P."/>
            <person name="Veyrier F.J."/>
            <person name="Picardeau M."/>
        </authorList>
    </citation>
    <scope>NUCLEOTIDE SEQUENCE [LARGE SCALE GENOMIC DNA]</scope>
    <source>
        <strain evidence="3">SSS9</strain>
    </source>
</reference>
<protein>
    <submittedName>
        <fullName evidence="3">PASTA domain-containing protein</fullName>
    </submittedName>
</protein>
<keyword evidence="1" id="KW-0812">Transmembrane</keyword>
<dbReference type="Gene3D" id="3.30.10.20">
    <property type="match status" value="2"/>
</dbReference>
<dbReference type="InterPro" id="IPR005543">
    <property type="entry name" value="PASTA_dom"/>
</dbReference>
<dbReference type="SMART" id="SM00740">
    <property type="entry name" value="PASTA"/>
    <property type="match status" value="2"/>
</dbReference>
<name>A0A4R9FKH1_9LEPT</name>